<evidence type="ECO:0000256" key="6">
    <source>
        <dbReference type="ARBA" id="ARBA00022670"/>
    </source>
</evidence>
<dbReference type="PROSITE" id="PS01334">
    <property type="entry name" value="PYRASE_CYS"/>
    <property type="match status" value="1"/>
</dbReference>
<comment type="subcellular location">
    <subcellularLocation>
        <location evidence="3">Cytoplasm</location>
    </subcellularLocation>
</comment>
<comment type="function">
    <text evidence="2">Removes 5-oxoproline from various penultimate amino acid residues except L-proline.</text>
</comment>
<evidence type="ECO:0000313" key="12">
    <source>
        <dbReference type="Proteomes" id="UP000075391"/>
    </source>
</evidence>
<evidence type="ECO:0000256" key="9">
    <source>
        <dbReference type="PROSITE-ProRule" id="PRU10076"/>
    </source>
</evidence>
<dbReference type="Pfam" id="PF01470">
    <property type="entry name" value="Peptidase_C15"/>
    <property type="match status" value="1"/>
</dbReference>
<evidence type="ECO:0000256" key="10">
    <source>
        <dbReference type="PROSITE-ProRule" id="PRU10077"/>
    </source>
</evidence>
<dbReference type="PIRSF" id="PIRSF015592">
    <property type="entry name" value="Prld-crbxl_pptds"/>
    <property type="match status" value="1"/>
</dbReference>
<dbReference type="InterPro" id="IPR000816">
    <property type="entry name" value="Peptidase_C15"/>
</dbReference>
<comment type="similarity">
    <text evidence="4">Belongs to the peptidase C15 family.</text>
</comment>
<dbReference type="EMBL" id="LUKF01000012">
    <property type="protein sequence ID" value="KYG64382.1"/>
    <property type="molecule type" value="Genomic_DNA"/>
</dbReference>
<dbReference type="GO" id="GO:0006508">
    <property type="term" value="P:proteolysis"/>
    <property type="evidence" value="ECO:0007669"/>
    <property type="project" value="UniProtKB-KW"/>
</dbReference>
<dbReference type="InterPro" id="IPR016125">
    <property type="entry name" value="Peptidase_C15-like"/>
</dbReference>
<evidence type="ECO:0000256" key="5">
    <source>
        <dbReference type="ARBA" id="ARBA00022490"/>
    </source>
</evidence>
<evidence type="ECO:0000313" key="11">
    <source>
        <dbReference type="EMBL" id="KYG64382.1"/>
    </source>
</evidence>
<dbReference type="EC" id="3.4.19.3" evidence="9"/>
<dbReference type="AlphaFoldDB" id="A0A150WKG0"/>
<accession>A0A150WKG0</accession>
<gene>
    <name evidence="11" type="ORF">AZI85_02875</name>
</gene>
<dbReference type="GO" id="GO:0016920">
    <property type="term" value="F:pyroglutamyl-peptidase activity"/>
    <property type="evidence" value="ECO:0007669"/>
    <property type="project" value="UniProtKB-EC"/>
</dbReference>
<proteinExistence type="inferred from homology"/>
<organism evidence="11 12">
    <name type="scientific">Bdellovibrio bacteriovorus</name>
    <dbReference type="NCBI Taxonomy" id="959"/>
    <lineage>
        <taxon>Bacteria</taxon>
        <taxon>Pseudomonadati</taxon>
        <taxon>Bdellovibrionota</taxon>
        <taxon>Bdellovibrionia</taxon>
        <taxon>Bdellovibrionales</taxon>
        <taxon>Pseudobdellovibrionaceae</taxon>
        <taxon>Bdellovibrio</taxon>
    </lineage>
</organism>
<dbReference type="Proteomes" id="UP000075391">
    <property type="component" value="Unassembled WGS sequence"/>
</dbReference>
<dbReference type="SUPFAM" id="SSF53182">
    <property type="entry name" value="Pyrrolidone carboxyl peptidase (pyroglutamate aminopeptidase)"/>
    <property type="match status" value="1"/>
</dbReference>
<dbReference type="CDD" id="cd00501">
    <property type="entry name" value="Peptidase_C15"/>
    <property type="match status" value="1"/>
</dbReference>
<dbReference type="RefSeq" id="WP_063243375.1">
    <property type="nucleotide sequence ID" value="NZ_CP168967.1"/>
</dbReference>
<keyword evidence="7" id="KW-0378">Hydrolase</keyword>
<evidence type="ECO:0000256" key="4">
    <source>
        <dbReference type="ARBA" id="ARBA00006641"/>
    </source>
</evidence>
<evidence type="ECO:0000256" key="7">
    <source>
        <dbReference type="ARBA" id="ARBA00022801"/>
    </source>
</evidence>
<keyword evidence="6" id="KW-0645">Protease</keyword>
<sequence length="204" mass="22901">MRKILVTGFEPFLNEKINPSKILLDWLKRDFAHQAETLLLPVSFTEAHKHIKSNLQHNSYDVILMLGQAGGRNKVSLERVALNWIETEHPDEEGYKPSRGVIEEGAASALFTSAPVTTWKEALIQKDLPVEISLSAGGYVCNYTYYQVLQWLKTNGKASAACFIHVPYLKEQVADKTPGTPYMELETMKEVLTEILSQVAAIPK</sequence>
<feature type="active site" evidence="10">
    <location>
        <position position="141"/>
    </location>
</feature>
<dbReference type="InterPro" id="IPR036440">
    <property type="entry name" value="Peptidase_C15-like_sf"/>
</dbReference>
<evidence type="ECO:0000256" key="1">
    <source>
        <dbReference type="ARBA" id="ARBA00001770"/>
    </source>
</evidence>
<keyword evidence="8" id="KW-0788">Thiol protease</keyword>
<dbReference type="PRINTS" id="PR00706">
    <property type="entry name" value="PYROGLUPTASE"/>
</dbReference>
<dbReference type="OrthoDB" id="5291786at2"/>
<dbReference type="InterPro" id="IPR033694">
    <property type="entry name" value="PGPEP1_Cys_AS"/>
</dbReference>
<dbReference type="PANTHER" id="PTHR23402">
    <property type="entry name" value="PROTEASE FAMILY C15 PYROGLUTAMYL-PEPTIDASE I-RELATED"/>
    <property type="match status" value="1"/>
</dbReference>
<name>A0A150WKG0_BDEBC</name>
<reference evidence="11 12" key="1">
    <citation type="submission" date="2016-03" db="EMBL/GenBank/DDBJ databases">
        <authorList>
            <person name="Ploux O."/>
        </authorList>
    </citation>
    <scope>NUCLEOTIDE SEQUENCE [LARGE SCALE GENOMIC DNA]</scope>
    <source>
        <strain evidence="11 12">BER2</strain>
    </source>
</reference>
<evidence type="ECO:0000256" key="8">
    <source>
        <dbReference type="ARBA" id="ARBA00022807"/>
    </source>
</evidence>
<evidence type="ECO:0000256" key="3">
    <source>
        <dbReference type="ARBA" id="ARBA00004496"/>
    </source>
</evidence>
<protein>
    <recommendedName>
        <fullName evidence="9">Pyroglutamyl-peptidase I</fullName>
        <ecNumber evidence="9">3.4.19.3</ecNumber>
    </recommendedName>
</protein>
<dbReference type="InterPro" id="IPR033693">
    <property type="entry name" value="PGPEP1_Glu_AS"/>
</dbReference>
<keyword evidence="5" id="KW-0963">Cytoplasm</keyword>
<feature type="active site" evidence="9">
    <location>
        <position position="78"/>
    </location>
</feature>
<comment type="catalytic activity">
    <reaction evidence="1 9">
        <text>Release of an N-terminal pyroglutamyl group from a polypeptide, the second amino acid generally not being Pro.</text>
        <dbReference type="EC" id="3.4.19.3"/>
    </reaction>
</comment>
<evidence type="ECO:0000256" key="2">
    <source>
        <dbReference type="ARBA" id="ARBA00002280"/>
    </source>
</evidence>
<dbReference type="PANTHER" id="PTHR23402:SF1">
    <property type="entry name" value="PYROGLUTAMYL-PEPTIDASE I"/>
    <property type="match status" value="1"/>
</dbReference>
<dbReference type="Gene3D" id="3.40.630.20">
    <property type="entry name" value="Peptidase C15, pyroglutamyl peptidase I-like"/>
    <property type="match status" value="1"/>
</dbReference>
<comment type="caution">
    <text evidence="11">The sequence shown here is derived from an EMBL/GenBank/DDBJ whole genome shotgun (WGS) entry which is preliminary data.</text>
</comment>
<dbReference type="GO" id="GO:0005829">
    <property type="term" value="C:cytosol"/>
    <property type="evidence" value="ECO:0007669"/>
    <property type="project" value="InterPro"/>
</dbReference>
<dbReference type="PROSITE" id="PS01333">
    <property type="entry name" value="PYRASE_GLU"/>
    <property type="match status" value="1"/>
</dbReference>